<dbReference type="Proteomes" id="UP000245212">
    <property type="component" value="Unassembled WGS sequence"/>
</dbReference>
<protein>
    <submittedName>
        <fullName evidence="1">Uncharacterized protein</fullName>
    </submittedName>
</protein>
<accession>A0A2V1K6S9</accession>
<dbReference type="AlphaFoldDB" id="A0A2V1K6S9"/>
<dbReference type="EMBL" id="QETA01000001">
    <property type="protein sequence ID" value="PWF25227.1"/>
    <property type="molecule type" value="Genomic_DNA"/>
</dbReference>
<name>A0A2V1K6S9_9BURK</name>
<dbReference type="RefSeq" id="WP_109060628.1">
    <property type="nucleotide sequence ID" value="NZ_QETA01000001.1"/>
</dbReference>
<reference evidence="2" key="1">
    <citation type="submission" date="2018-05" db="EMBL/GenBank/DDBJ databases">
        <authorList>
            <person name="Li Y."/>
        </authorList>
    </citation>
    <scope>NUCLEOTIDE SEQUENCE [LARGE SCALE GENOMIC DNA]</scope>
    <source>
        <strain evidence="2">3d-2-2</strain>
    </source>
</reference>
<comment type="caution">
    <text evidence="1">The sequence shown here is derived from an EMBL/GenBank/DDBJ whole genome shotgun (WGS) entry which is preliminary data.</text>
</comment>
<organism evidence="1 2">
    <name type="scientific">Corticimicrobacter populi</name>
    <dbReference type="NCBI Taxonomy" id="2175229"/>
    <lineage>
        <taxon>Bacteria</taxon>
        <taxon>Pseudomonadati</taxon>
        <taxon>Pseudomonadota</taxon>
        <taxon>Betaproteobacteria</taxon>
        <taxon>Burkholderiales</taxon>
        <taxon>Alcaligenaceae</taxon>
        <taxon>Corticimicrobacter</taxon>
    </lineage>
</organism>
<evidence type="ECO:0000313" key="2">
    <source>
        <dbReference type="Proteomes" id="UP000245212"/>
    </source>
</evidence>
<keyword evidence="2" id="KW-1185">Reference proteome</keyword>
<evidence type="ECO:0000313" key="1">
    <source>
        <dbReference type="EMBL" id="PWF25227.1"/>
    </source>
</evidence>
<gene>
    <name evidence="1" type="ORF">DD235_03490</name>
</gene>
<proteinExistence type="predicted"/>
<sequence length="200" mass="22791">MSYIDSFDHEYIGQLGYLPIYRPLEVIHGEGWGGYDFSATPGNLVLGGGSGEHPALVLHRLEALAVRFLYDQITEDEAQTLEQADKAYLDNLYFSDRTLEFCQWNIRHYADLQKMAESSSFLTPLSQDQSVEQWIAQSMGELIHYALPDLNPDHQKQASILARFDIRPSMRNVAIVPPGYPSCGGRTVENGRMKWGRHRW</sequence>